<keyword evidence="15" id="KW-1185">Reference proteome</keyword>
<dbReference type="CDD" id="cd17933">
    <property type="entry name" value="DEXSc_RecD-like"/>
    <property type="match status" value="1"/>
</dbReference>
<evidence type="ECO:0000256" key="7">
    <source>
        <dbReference type="ARBA" id="ARBA00022840"/>
    </source>
</evidence>
<comment type="similarity">
    <text evidence="11">Belongs to the RecD family.</text>
</comment>
<proteinExistence type="inferred from homology"/>
<dbReference type="HAMAP" id="MF_01487">
    <property type="entry name" value="RecD"/>
    <property type="match status" value="1"/>
</dbReference>
<dbReference type="NCBIfam" id="NF008127">
    <property type="entry name" value="PRK10875.1"/>
    <property type="match status" value="1"/>
</dbReference>
<dbReference type="EMBL" id="LYBM01000021">
    <property type="protein sequence ID" value="ODA32905.1"/>
    <property type="molecule type" value="Genomic_DNA"/>
</dbReference>
<dbReference type="Pfam" id="PF13538">
    <property type="entry name" value="UvrD_C_2"/>
    <property type="match status" value="1"/>
</dbReference>
<evidence type="ECO:0000256" key="3">
    <source>
        <dbReference type="ARBA" id="ARBA00022763"/>
    </source>
</evidence>
<evidence type="ECO:0000256" key="4">
    <source>
        <dbReference type="ARBA" id="ARBA00022801"/>
    </source>
</evidence>
<dbReference type="SUPFAM" id="SSF52540">
    <property type="entry name" value="P-loop containing nucleoside triphosphate hydrolases"/>
    <property type="match status" value="2"/>
</dbReference>
<dbReference type="GO" id="GO:0008854">
    <property type="term" value="F:exodeoxyribonuclease V activity"/>
    <property type="evidence" value="ECO:0007669"/>
    <property type="project" value="InterPro"/>
</dbReference>
<dbReference type="Pfam" id="PF13245">
    <property type="entry name" value="AAA_19"/>
    <property type="match status" value="1"/>
</dbReference>
<evidence type="ECO:0000259" key="13">
    <source>
        <dbReference type="Pfam" id="PF21185"/>
    </source>
</evidence>
<comment type="caution">
    <text evidence="14">The sequence shown here is derived from an EMBL/GenBank/DDBJ whole genome shotgun (WGS) entry which is preliminary data.</text>
</comment>
<dbReference type="GO" id="GO:0017116">
    <property type="term" value="F:single-stranded DNA helicase activity"/>
    <property type="evidence" value="ECO:0007669"/>
    <property type="project" value="TreeGrafter"/>
</dbReference>
<keyword evidence="6 11" id="KW-0269">Exonuclease</keyword>
<sequence>MREMLKSLYQENVLRAIDYQFCQFISVQEQSACGDFIAGWAALVSYELGKGHVCVDIASLDTQSVFDLPSAQSALFSSVMKPESATAMLHKADTVSDGSLPTPLVLQGTRLYLNRYWQAEQTVADQIRRRCQPVEVSNACKPLLDELFTPDIRLLKKLFTNWSPDQRAVKIRDFFDISPDAHTNIDQLIEAVETDQNAETVLALVNQSDCLNWQKVAAATALSYRFSVISGGPGTGKTTTVAKLLAALVASSDPASYPEIKLVAPTGKAANRLTESIGRAVEALPVSNEVKNNIPVQASTIHRLLGAIPNRVEFRHHKGNRLHLDILVVDEASMVDLPLMARLLAALPDHARVLLLGDRDQLASVEAGAVLGDICHAADGRYSPVRAGLLSTMTGYQLEETETATAVSDAVCLLTKSYRFHADSGVGQLAGAINKGSIPLVRKALAKGYQDIELHELNNDTYLRAVSLATSGYQNYLSLMTSDSCDAKAMLSAFADIRVLCALKEGPFGVSGLNQAIEDSLAGKGLLSPGDELFYPGRPVMITQNDHGLGLYNGDIGIVIEHEDALRVVFEMADGTVRYLLPSRLPEHQTAFAMTVHKSQGSEFAHTLLIMPPTPSPVMSRELVYTGVTRAKERLDIFTTRFSLERAVNSKTQRFSGLSELLAG</sequence>
<evidence type="ECO:0000256" key="9">
    <source>
        <dbReference type="ARBA" id="ARBA00023204"/>
    </source>
</evidence>
<evidence type="ECO:0000256" key="1">
    <source>
        <dbReference type="ARBA" id="ARBA00022722"/>
    </source>
</evidence>
<gene>
    <name evidence="11" type="primary">recD</name>
    <name evidence="14" type="ORF">A8L45_12270</name>
</gene>
<dbReference type="InterPro" id="IPR006344">
    <property type="entry name" value="RecD"/>
</dbReference>
<dbReference type="GO" id="GO:0009338">
    <property type="term" value="C:exodeoxyribonuclease V complex"/>
    <property type="evidence" value="ECO:0007669"/>
    <property type="project" value="InterPro"/>
</dbReference>
<dbReference type="InterPro" id="IPR027785">
    <property type="entry name" value="UvrD-like_helicase_C"/>
</dbReference>
<dbReference type="Proteomes" id="UP000094936">
    <property type="component" value="Unassembled WGS sequence"/>
</dbReference>
<dbReference type="Pfam" id="PF21185">
    <property type="entry name" value="RecD_N"/>
    <property type="match status" value="1"/>
</dbReference>
<evidence type="ECO:0000259" key="12">
    <source>
        <dbReference type="Pfam" id="PF13538"/>
    </source>
</evidence>
<dbReference type="GO" id="GO:0016887">
    <property type="term" value="F:ATP hydrolysis activity"/>
    <property type="evidence" value="ECO:0007669"/>
    <property type="project" value="RHEA"/>
</dbReference>
<accession>A0A1C3EI40</accession>
<dbReference type="InterPro" id="IPR050534">
    <property type="entry name" value="Coronavir_polyprotein_1ab"/>
</dbReference>
<reference evidence="14 15" key="1">
    <citation type="submission" date="2016-05" db="EMBL/GenBank/DDBJ databases">
        <title>Genomic Taxonomy of the Vibrionaceae.</title>
        <authorList>
            <person name="Gomez-Gil B."/>
            <person name="Enciso-Ibarra J."/>
        </authorList>
    </citation>
    <scope>NUCLEOTIDE SEQUENCE [LARGE SCALE GENOMIC DNA]</scope>
    <source>
        <strain evidence="14 15">CAIM 1920</strain>
    </source>
</reference>
<evidence type="ECO:0000256" key="11">
    <source>
        <dbReference type="HAMAP-Rule" id="MF_01487"/>
    </source>
</evidence>
<comment type="subunit">
    <text evidence="11">Heterotrimer of RecB, RecC and RecD. All subunits contribute to DNA-binding.</text>
</comment>
<feature type="domain" description="UvrD-like helicase C-terminal" evidence="12">
    <location>
        <begin position="591"/>
        <end position="635"/>
    </location>
</feature>
<dbReference type="InterPro" id="IPR041851">
    <property type="entry name" value="RecD_N_sf"/>
</dbReference>
<dbReference type="AlphaFoldDB" id="A0A1C3EI40"/>
<dbReference type="GO" id="GO:0005524">
    <property type="term" value="F:ATP binding"/>
    <property type="evidence" value="ECO:0007669"/>
    <property type="project" value="UniProtKB-UniRule"/>
</dbReference>
<evidence type="ECO:0000256" key="5">
    <source>
        <dbReference type="ARBA" id="ARBA00022806"/>
    </source>
</evidence>
<dbReference type="RefSeq" id="WP_068902660.1">
    <property type="nucleotide sequence ID" value="NZ_JBHUIF010000024.1"/>
</dbReference>
<keyword evidence="7 11" id="KW-0067">ATP-binding</keyword>
<dbReference type="PANTHER" id="PTHR43788:SF6">
    <property type="entry name" value="DNA HELICASE B"/>
    <property type="match status" value="1"/>
</dbReference>
<keyword evidence="3 11" id="KW-0227">DNA damage</keyword>
<dbReference type="NCBIfam" id="TIGR01447">
    <property type="entry name" value="recD"/>
    <property type="match status" value="1"/>
</dbReference>
<keyword evidence="2 11" id="KW-0547">Nucleotide-binding</keyword>
<protein>
    <recommendedName>
        <fullName evidence="11">RecBCD enzyme subunit RecD</fullName>
        <ecNumber evidence="11">5.6.2.3</ecNumber>
    </recommendedName>
    <alternativeName>
        <fullName evidence="11">DNA 5'-3' helicase subunit RecD</fullName>
    </alternativeName>
    <alternativeName>
        <fullName evidence="11">Exonuclease V subunit RecD</fullName>
        <shortName evidence="11">ExoV subunit RecD</shortName>
    </alternativeName>
    <alternativeName>
        <fullName evidence="11">Helicase/nuclease RecBCD subunit RecD</fullName>
    </alternativeName>
</protein>
<keyword evidence="1 11" id="KW-0540">Nuclease</keyword>
<evidence type="ECO:0000256" key="6">
    <source>
        <dbReference type="ARBA" id="ARBA00022839"/>
    </source>
</evidence>
<dbReference type="PANTHER" id="PTHR43788">
    <property type="entry name" value="DNA2/NAM7 HELICASE FAMILY MEMBER"/>
    <property type="match status" value="1"/>
</dbReference>
<dbReference type="InterPro" id="IPR027417">
    <property type="entry name" value="P-loop_NTPase"/>
</dbReference>
<feature type="binding site" evidence="11">
    <location>
        <begin position="231"/>
        <end position="238"/>
    </location>
    <ligand>
        <name>ATP</name>
        <dbReference type="ChEBI" id="CHEBI:30616"/>
    </ligand>
</feature>
<dbReference type="CDD" id="cd18809">
    <property type="entry name" value="SF1_C_RecD"/>
    <property type="match status" value="1"/>
</dbReference>
<dbReference type="GO" id="GO:0003677">
    <property type="term" value="F:DNA binding"/>
    <property type="evidence" value="ECO:0007669"/>
    <property type="project" value="UniProtKB-UniRule"/>
</dbReference>
<dbReference type="GO" id="GO:0000724">
    <property type="term" value="P:double-strand break repair via homologous recombination"/>
    <property type="evidence" value="ECO:0007669"/>
    <property type="project" value="UniProtKB-UniRule"/>
</dbReference>
<evidence type="ECO:0000313" key="15">
    <source>
        <dbReference type="Proteomes" id="UP000094936"/>
    </source>
</evidence>
<evidence type="ECO:0000256" key="8">
    <source>
        <dbReference type="ARBA" id="ARBA00023125"/>
    </source>
</evidence>
<keyword evidence="4 11" id="KW-0378">Hydrolase</keyword>
<dbReference type="GO" id="GO:0043139">
    <property type="term" value="F:5'-3' DNA helicase activity"/>
    <property type="evidence" value="ECO:0007669"/>
    <property type="project" value="UniProtKB-UniRule"/>
</dbReference>
<dbReference type="Gene3D" id="3.40.50.300">
    <property type="entry name" value="P-loop containing nucleotide triphosphate hydrolases"/>
    <property type="match status" value="3"/>
</dbReference>
<comment type="miscellaneous">
    <text evidence="11">In the RecBCD complex, RecB has a slow 3'-5' helicase, an exonuclease activity and loads RecA onto ssDNA, RecD has a fast 5'-3' helicase activity, while RecC stimulates the ATPase and processivity of the RecB helicase and contributes to recognition of the Chi site.</text>
</comment>
<dbReference type="FunFam" id="3.40.50.300:FF:000912">
    <property type="entry name" value="RecBCD enzyme subunit RecD"/>
    <property type="match status" value="1"/>
</dbReference>
<dbReference type="OrthoDB" id="9803432at2"/>
<keyword evidence="10 11" id="KW-0413">Isomerase</keyword>
<name>A0A1C3EI40_9GAMM</name>
<comment type="catalytic activity">
    <reaction evidence="11">
        <text>ATP + H2O = ADP + phosphate + H(+)</text>
        <dbReference type="Rhea" id="RHEA:13065"/>
        <dbReference type="ChEBI" id="CHEBI:15377"/>
        <dbReference type="ChEBI" id="CHEBI:15378"/>
        <dbReference type="ChEBI" id="CHEBI:30616"/>
        <dbReference type="ChEBI" id="CHEBI:43474"/>
        <dbReference type="ChEBI" id="CHEBI:456216"/>
        <dbReference type="EC" id="5.6.2.3"/>
    </reaction>
</comment>
<feature type="domain" description="RecBCD enzyme subunit RecD N-terminal" evidence="13">
    <location>
        <begin position="10"/>
        <end position="112"/>
    </location>
</feature>
<dbReference type="InterPro" id="IPR049550">
    <property type="entry name" value="RecD_N"/>
</dbReference>
<dbReference type="Gene3D" id="1.10.10.1020">
    <property type="entry name" value="RecBCD complex, subunit RecD, N-terminal domain"/>
    <property type="match status" value="1"/>
</dbReference>
<comment type="function">
    <text evidence="11">A helicase/nuclease that prepares dsDNA breaks (DSB) for recombinational DNA repair. Binds to DSBs and unwinds DNA via a highly rapid and processive ATP-dependent bidirectional helicase activity. Unwinds dsDNA until it encounters a Chi (crossover hotspot instigator) sequence from the 3' direction. Cuts ssDNA a few nucleotides 3' to the Chi site. The properties and activities of the enzyme are changed at Chi. The Chi-altered holoenzyme produces a long 3'-ssDNA overhang and facilitates RecA-binding to the ssDNA for homologous DNA recombination and repair. Holoenzyme degrades any linearized DNA that is unable to undergo homologous recombination. In the holoenzyme this subunit has ssDNA-dependent ATPase and 5'-3' helicase activity. When added to pre-assembled RecBC greatly stimulates nuclease activity and augments holoenzyme processivity. Negatively regulates the RecA-loading ability of RecBCD.</text>
</comment>
<organism evidence="14 15">
    <name type="scientific">Veronia pacifica</name>
    <dbReference type="NCBI Taxonomy" id="1080227"/>
    <lineage>
        <taxon>Bacteria</taxon>
        <taxon>Pseudomonadati</taxon>
        <taxon>Pseudomonadota</taxon>
        <taxon>Gammaproteobacteria</taxon>
        <taxon>Vibrionales</taxon>
        <taxon>Vibrionaceae</taxon>
        <taxon>Veronia</taxon>
    </lineage>
</organism>
<dbReference type="EC" id="5.6.2.3" evidence="11"/>
<dbReference type="STRING" id="1080227.A8L45_12270"/>
<evidence type="ECO:0000256" key="2">
    <source>
        <dbReference type="ARBA" id="ARBA00022741"/>
    </source>
</evidence>
<keyword evidence="5 11" id="KW-0347">Helicase</keyword>
<keyword evidence="9 11" id="KW-0234">DNA repair</keyword>
<evidence type="ECO:0000313" key="14">
    <source>
        <dbReference type="EMBL" id="ODA32905.1"/>
    </source>
</evidence>
<keyword evidence="8 11" id="KW-0238">DNA-binding</keyword>
<evidence type="ECO:0000256" key="10">
    <source>
        <dbReference type="ARBA" id="ARBA00023235"/>
    </source>
</evidence>